<dbReference type="InterPro" id="IPR017850">
    <property type="entry name" value="Alkaline_phosphatase_core_sf"/>
</dbReference>
<dbReference type="KEGG" id="ark:D6B99_09325"/>
<accession>A0A386HPT0</accession>
<sequence length="92" mass="10509">MYLGYGAIIHSPWKLIKAHSGNPEMKEKENILFNILKDSAERNNIKNEEPDAYNDLIKKVRPFDNIKPAQQVPTYGGGRKGFVAPNNWLIKN</sequence>
<proteinExistence type="predicted"/>
<dbReference type="SUPFAM" id="SSF53649">
    <property type="entry name" value="Alkaline phosphatase-like"/>
    <property type="match status" value="1"/>
</dbReference>
<gene>
    <name evidence="1" type="ORF">D6B99_09325</name>
</gene>
<evidence type="ECO:0000313" key="1">
    <source>
        <dbReference type="EMBL" id="AYD47773.1"/>
    </source>
</evidence>
<dbReference type="Proteomes" id="UP000266118">
    <property type="component" value="Chromosome"/>
</dbReference>
<dbReference type="Gene3D" id="3.30.1120.10">
    <property type="match status" value="1"/>
</dbReference>
<keyword evidence="2" id="KW-1185">Reference proteome</keyword>
<reference evidence="1 2" key="1">
    <citation type="submission" date="2018-09" db="EMBL/GenBank/DDBJ databases">
        <title>Arachidicoccus sp. nov., a bacterium isolated from soil.</title>
        <authorList>
            <person name="Weon H.-Y."/>
            <person name="Kwon S.-W."/>
            <person name="Lee S.A."/>
        </authorList>
    </citation>
    <scope>NUCLEOTIDE SEQUENCE [LARGE SCALE GENOMIC DNA]</scope>
    <source>
        <strain evidence="1 2">KIS59-12</strain>
    </source>
</reference>
<organism evidence="1 2">
    <name type="scientific">Arachidicoccus soli</name>
    <dbReference type="NCBI Taxonomy" id="2341117"/>
    <lineage>
        <taxon>Bacteria</taxon>
        <taxon>Pseudomonadati</taxon>
        <taxon>Bacteroidota</taxon>
        <taxon>Chitinophagia</taxon>
        <taxon>Chitinophagales</taxon>
        <taxon>Chitinophagaceae</taxon>
        <taxon>Arachidicoccus</taxon>
    </lineage>
</organism>
<dbReference type="AlphaFoldDB" id="A0A386HPT0"/>
<name>A0A386HPT0_9BACT</name>
<protein>
    <submittedName>
        <fullName evidence="1">Uncharacterized protein</fullName>
    </submittedName>
</protein>
<evidence type="ECO:0000313" key="2">
    <source>
        <dbReference type="Proteomes" id="UP000266118"/>
    </source>
</evidence>
<dbReference type="EMBL" id="CP032489">
    <property type="protein sequence ID" value="AYD47773.1"/>
    <property type="molecule type" value="Genomic_DNA"/>
</dbReference>